<protein>
    <submittedName>
        <fullName evidence="2">Uncharacterized protein</fullName>
    </submittedName>
</protein>
<reference evidence="2 3" key="1">
    <citation type="submission" date="2017-10" db="EMBL/GenBank/DDBJ databases">
        <title>Genomic analysis of the genus Acetobacter.</title>
        <authorList>
            <person name="Kim K.H."/>
            <person name="Chun B.H."/>
            <person name="Son A.R."/>
            <person name="Jeon C.O."/>
        </authorList>
    </citation>
    <scope>NUCLEOTIDE SEQUENCE [LARGE SCALE GENOMIC DNA]</scope>
    <source>
        <strain evidence="2 3">LHT 2458</strain>
    </source>
</reference>
<sequence length="92" mass="10154">MSIRGAWNRSGNTNRIFDMWENGEGMGVNQIAGVFRDEGMPITVGYIREVIKNDDIMTGKALPKTKVTKAKRDHKSQQNPGFDDGGMVPSPS</sequence>
<organism evidence="2 3">
    <name type="scientific">Acetobacter pomorum</name>
    <dbReference type="NCBI Taxonomy" id="65959"/>
    <lineage>
        <taxon>Bacteria</taxon>
        <taxon>Pseudomonadati</taxon>
        <taxon>Pseudomonadota</taxon>
        <taxon>Alphaproteobacteria</taxon>
        <taxon>Acetobacterales</taxon>
        <taxon>Acetobacteraceae</taxon>
        <taxon>Acetobacter</taxon>
    </lineage>
</organism>
<dbReference type="RefSeq" id="WP_099540670.1">
    <property type="nucleotide sequence ID" value="NZ_PEBQ01000062.1"/>
</dbReference>
<evidence type="ECO:0000256" key="1">
    <source>
        <dbReference type="SAM" id="MobiDB-lite"/>
    </source>
</evidence>
<comment type="caution">
    <text evidence="2">The sequence shown here is derived from an EMBL/GenBank/DDBJ whole genome shotgun (WGS) entry which is preliminary data.</text>
</comment>
<evidence type="ECO:0000313" key="2">
    <source>
        <dbReference type="EMBL" id="PHY94845.1"/>
    </source>
</evidence>
<dbReference type="OrthoDB" id="9856639at2"/>
<dbReference type="Proteomes" id="UP000228751">
    <property type="component" value="Unassembled WGS sequence"/>
</dbReference>
<gene>
    <name evidence="2" type="ORF">CSR02_04145</name>
</gene>
<name>A0A2G4RGK6_9PROT</name>
<proteinExistence type="predicted"/>
<feature type="region of interest" description="Disordered" evidence="1">
    <location>
        <begin position="62"/>
        <end position="92"/>
    </location>
</feature>
<keyword evidence="3" id="KW-1185">Reference proteome</keyword>
<accession>A0A2G4RGK6</accession>
<dbReference type="EMBL" id="PEBQ01000062">
    <property type="protein sequence ID" value="PHY94845.1"/>
    <property type="molecule type" value="Genomic_DNA"/>
</dbReference>
<evidence type="ECO:0000313" key="3">
    <source>
        <dbReference type="Proteomes" id="UP000228751"/>
    </source>
</evidence>
<dbReference type="AlphaFoldDB" id="A0A2G4RGK6"/>